<dbReference type="RefSeq" id="WP_107831739.1">
    <property type="nucleotide sequence ID" value="NZ_CP160205.1"/>
</dbReference>
<dbReference type="GO" id="GO:0003899">
    <property type="term" value="F:DNA-directed RNA polymerase activity"/>
    <property type="evidence" value="ECO:0007669"/>
    <property type="project" value="InterPro"/>
</dbReference>
<feature type="domain" description="Zinc finger CHC2-type" evidence="1">
    <location>
        <begin position="44"/>
        <end position="91"/>
    </location>
</feature>
<dbReference type="GO" id="GO:0006260">
    <property type="term" value="P:DNA replication"/>
    <property type="evidence" value="ECO:0007669"/>
    <property type="project" value="InterPro"/>
</dbReference>
<name>A0A2T5J4L1_9SPHI</name>
<dbReference type="InterPro" id="IPR002694">
    <property type="entry name" value="Znf_CHC2"/>
</dbReference>
<evidence type="ECO:0000259" key="1">
    <source>
        <dbReference type="SMART" id="SM00400"/>
    </source>
</evidence>
<sequence>MLKSLNASELKQQVSLVELLSRLGYEPVPRRGREAMYISMLRDDDTRPSLSVNDELGVWYDHGTGKGGNVIDFGLAYWKPAGFQEVVEKLNEVYQRTPLPAKAQTRPRNAIKEPHYKVEVVNPLGTRLPITEYLKSRGVFHVAGPYLRELNYYIENKKGNRRYFFAAGWLNECGGWEVRNRFFKGCIGTKAISFVDGNPRKVAVFEGFLDFLSWKVEKPDDDRSVIVLNSLSLLKAGVGKAKSFPDIDLYFDRDPPGLLHTREFIGELPYATDRSNVYDGYKDFNDKLQASLKASPMEAKPADLFANVKVPFRR</sequence>
<dbReference type="AlphaFoldDB" id="A0A2T5J4L1"/>
<dbReference type="SMART" id="SM00400">
    <property type="entry name" value="ZnF_CHCC"/>
    <property type="match status" value="1"/>
</dbReference>
<accession>A0A2T5J4L1</accession>
<comment type="caution">
    <text evidence="2">The sequence shown here is derived from an EMBL/GenBank/DDBJ whole genome shotgun (WGS) entry which is preliminary data.</text>
</comment>
<protein>
    <submittedName>
        <fullName evidence="2">Toprim domain-containing protein</fullName>
    </submittedName>
</protein>
<dbReference type="EMBL" id="QAOQ01000014">
    <property type="protein sequence ID" value="PTQ92144.1"/>
    <property type="molecule type" value="Genomic_DNA"/>
</dbReference>
<reference evidence="2 3" key="1">
    <citation type="submission" date="2018-04" db="EMBL/GenBank/DDBJ databases">
        <title>Genomic Encyclopedia of Archaeal and Bacterial Type Strains, Phase II (KMG-II): from individual species to whole genera.</title>
        <authorList>
            <person name="Goeker M."/>
        </authorList>
    </citation>
    <scope>NUCLEOTIDE SEQUENCE [LARGE SCALE GENOMIC DNA]</scope>
    <source>
        <strain evidence="2 3">DSM 26809</strain>
    </source>
</reference>
<dbReference type="InterPro" id="IPR036977">
    <property type="entry name" value="DNA_primase_Znf_CHC2"/>
</dbReference>
<dbReference type="OrthoDB" id="8536512at2"/>
<keyword evidence="3" id="KW-1185">Reference proteome</keyword>
<proteinExistence type="predicted"/>
<evidence type="ECO:0000313" key="3">
    <source>
        <dbReference type="Proteomes" id="UP000244168"/>
    </source>
</evidence>
<dbReference type="Gene3D" id="3.90.580.10">
    <property type="entry name" value="Zinc finger, CHC2-type domain"/>
    <property type="match status" value="1"/>
</dbReference>
<dbReference type="Gene3D" id="3.40.1360.10">
    <property type="match status" value="1"/>
</dbReference>
<dbReference type="GO" id="GO:0008270">
    <property type="term" value="F:zinc ion binding"/>
    <property type="evidence" value="ECO:0007669"/>
    <property type="project" value="InterPro"/>
</dbReference>
<dbReference type="Proteomes" id="UP000244168">
    <property type="component" value="Unassembled WGS sequence"/>
</dbReference>
<dbReference type="GO" id="GO:0003677">
    <property type="term" value="F:DNA binding"/>
    <property type="evidence" value="ECO:0007669"/>
    <property type="project" value="InterPro"/>
</dbReference>
<organism evidence="2 3">
    <name type="scientific">Mucilaginibacter yixingensis</name>
    <dbReference type="NCBI Taxonomy" id="1295612"/>
    <lineage>
        <taxon>Bacteria</taxon>
        <taxon>Pseudomonadati</taxon>
        <taxon>Bacteroidota</taxon>
        <taxon>Sphingobacteriia</taxon>
        <taxon>Sphingobacteriales</taxon>
        <taxon>Sphingobacteriaceae</taxon>
        <taxon>Mucilaginibacter</taxon>
    </lineage>
</organism>
<evidence type="ECO:0000313" key="2">
    <source>
        <dbReference type="EMBL" id="PTQ92144.1"/>
    </source>
</evidence>
<gene>
    <name evidence="2" type="ORF">C8P68_11419</name>
</gene>
<dbReference type="SUPFAM" id="SSF57783">
    <property type="entry name" value="Zinc beta-ribbon"/>
    <property type="match status" value="1"/>
</dbReference>